<evidence type="ECO:0000256" key="3">
    <source>
        <dbReference type="ARBA" id="ARBA00022475"/>
    </source>
</evidence>
<evidence type="ECO:0000256" key="2">
    <source>
        <dbReference type="ARBA" id="ARBA00007362"/>
    </source>
</evidence>
<keyword evidence="11 12" id="KW-0472">Membrane</keyword>
<organism evidence="14 15">
    <name type="scientific">Embleya hyalina</name>
    <dbReference type="NCBI Taxonomy" id="516124"/>
    <lineage>
        <taxon>Bacteria</taxon>
        <taxon>Bacillati</taxon>
        <taxon>Actinomycetota</taxon>
        <taxon>Actinomycetes</taxon>
        <taxon>Kitasatosporales</taxon>
        <taxon>Streptomycetaceae</taxon>
        <taxon>Embleya</taxon>
    </lineage>
</organism>
<dbReference type="GO" id="GO:0022857">
    <property type="term" value="F:transmembrane transporter activity"/>
    <property type="evidence" value="ECO:0007669"/>
    <property type="project" value="InterPro"/>
</dbReference>
<comment type="caution">
    <text evidence="14">The sequence shown here is derived from an EMBL/GenBank/DDBJ whole genome shotgun (WGS) entry which is preliminary data.</text>
</comment>
<evidence type="ECO:0000259" key="13">
    <source>
        <dbReference type="Pfam" id="PF00892"/>
    </source>
</evidence>
<dbReference type="EMBL" id="BIFH01000043">
    <property type="protein sequence ID" value="GCE00957.1"/>
    <property type="molecule type" value="Genomic_DNA"/>
</dbReference>
<evidence type="ECO:0000256" key="10">
    <source>
        <dbReference type="ARBA" id="ARBA00023098"/>
    </source>
</evidence>
<gene>
    <name evidence="14" type="ORF">EHYA_08686</name>
</gene>
<dbReference type="AlphaFoldDB" id="A0A401Z247"/>
<sequence>MTPTVTAAVLGSAGLHAAWNALAHGLKDRLGTMVMIQMASLGIGLVCLPFVGIPESGARPWLLGSAALHVVYHLLLLETYRLGDFGQVYPIARGTSPWVTALIGVTLLHEYLSVTQTVGVVVISAGMLVLALAGGIPRRAEAAAVAAAFATGCAIALYTVLDGVGARSSGSAMSYAAWLFVLESAPTIVVLHLRTRRDPTRERNPQRAWGLLGGAMSIAAYTLVIWAQTRGTLATIAALRETSVVIGAVIGTVVFHETYGRHRLVATILVLLGITAINIA</sequence>
<dbReference type="PANTHER" id="PTHR30561:SF9">
    <property type="entry name" value="4-AMINO-4-DEOXY-L-ARABINOSE-PHOSPHOUNDECAPRENOL FLIPPASE SUBUNIT ARNF-RELATED"/>
    <property type="match status" value="1"/>
</dbReference>
<keyword evidence="10" id="KW-0443">Lipid metabolism</keyword>
<evidence type="ECO:0000313" key="14">
    <source>
        <dbReference type="EMBL" id="GCE00957.1"/>
    </source>
</evidence>
<evidence type="ECO:0000256" key="1">
    <source>
        <dbReference type="ARBA" id="ARBA00004651"/>
    </source>
</evidence>
<proteinExistence type="inferred from homology"/>
<keyword evidence="6" id="KW-0441">Lipid A biosynthesis</keyword>
<evidence type="ECO:0000313" key="15">
    <source>
        <dbReference type="Proteomes" id="UP000286931"/>
    </source>
</evidence>
<accession>A0A401Z247</accession>
<dbReference type="GO" id="GO:0005886">
    <property type="term" value="C:plasma membrane"/>
    <property type="evidence" value="ECO:0007669"/>
    <property type="project" value="UniProtKB-SubCell"/>
</dbReference>
<dbReference type="Gene3D" id="1.10.3730.20">
    <property type="match status" value="2"/>
</dbReference>
<evidence type="ECO:0000256" key="8">
    <source>
        <dbReference type="ARBA" id="ARBA00022985"/>
    </source>
</evidence>
<dbReference type="RefSeq" id="WP_126642639.1">
    <property type="nucleotide sequence ID" value="NZ_BIFH01000043.1"/>
</dbReference>
<feature type="transmembrane region" description="Helical" evidence="12">
    <location>
        <begin position="33"/>
        <end position="53"/>
    </location>
</feature>
<comment type="similarity">
    <text evidence="2">Belongs to the EamA transporter family.</text>
</comment>
<evidence type="ECO:0000256" key="6">
    <source>
        <dbReference type="ARBA" id="ARBA00022556"/>
    </source>
</evidence>
<feature type="domain" description="EamA" evidence="13">
    <location>
        <begin position="145"/>
        <end position="278"/>
    </location>
</feature>
<dbReference type="InterPro" id="IPR000620">
    <property type="entry name" value="EamA_dom"/>
</dbReference>
<dbReference type="InterPro" id="IPR000390">
    <property type="entry name" value="Small_drug/metabolite_transptr"/>
</dbReference>
<dbReference type="OrthoDB" id="9783707at2"/>
<dbReference type="Proteomes" id="UP000286931">
    <property type="component" value="Unassembled WGS sequence"/>
</dbReference>
<evidence type="ECO:0000256" key="7">
    <source>
        <dbReference type="ARBA" id="ARBA00022692"/>
    </source>
</evidence>
<dbReference type="PANTHER" id="PTHR30561">
    <property type="entry name" value="SMR FAMILY PROTON-DEPENDENT DRUG EFFLUX TRANSPORTER SUGE"/>
    <property type="match status" value="1"/>
</dbReference>
<keyword evidence="15" id="KW-1185">Reference proteome</keyword>
<dbReference type="GO" id="GO:0009103">
    <property type="term" value="P:lipopolysaccharide biosynthetic process"/>
    <property type="evidence" value="ECO:0007669"/>
    <property type="project" value="UniProtKB-KW"/>
</dbReference>
<reference evidence="14 15" key="1">
    <citation type="submission" date="2018-12" db="EMBL/GenBank/DDBJ databases">
        <title>Draft genome sequence of Embleya hyalina NBRC 13850T.</title>
        <authorList>
            <person name="Komaki H."/>
            <person name="Hosoyama A."/>
            <person name="Kimura A."/>
            <person name="Ichikawa N."/>
            <person name="Tamura T."/>
        </authorList>
    </citation>
    <scope>NUCLEOTIDE SEQUENCE [LARGE SCALE GENOMIC DNA]</scope>
    <source>
        <strain evidence="14 15">NBRC 13850</strain>
    </source>
</reference>
<dbReference type="InterPro" id="IPR037185">
    <property type="entry name" value="EmrE-like"/>
</dbReference>
<feature type="transmembrane region" description="Helical" evidence="12">
    <location>
        <begin position="262"/>
        <end position="279"/>
    </location>
</feature>
<keyword evidence="4" id="KW-0444">Lipid biosynthesis</keyword>
<evidence type="ECO:0000256" key="4">
    <source>
        <dbReference type="ARBA" id="ARBA00022516"/>
    </source>
</evidence>
<feature type="transmembrane region" description="Helical" evidence="12">
    <location>
        <begin position="208"/>
        <end position="227"/>
    </location>
</feature>
<keyword evidence="8" id="KW-0448">Lipopolysaccharide biosynthesis</keyword>
<keyword evidence="3" id="KW-1003">Cell membrane</keyword>
<evidence type="ECO:0000256" key="9">
    <source>
        <dbReference type="ARBA" id="ARBA00022989"/>
    </source>
</evidence>
<dbReference type="Pfam" id="PF00892">
    <property type="entry name" value="EamA"/>
    <property type="match status" value="1"/>
</dbReference>
<evidence type="ECO:0000256" key="5">
    <source>
        <dbReference type="ARBA" id="ARBA00022519"/>
    </source>
</evidence>
<protein>
    <submittedName>
        <fullName evidence="14">Membrane protein</fullName>
    </submittedName>
</protein>
<evidence type="ECO:0000256" key="11">
    <source>
        <dbReference type="ARBA" id="ARBA00023136"/>
    </source>
</evidence>
<feature type="transmembrane region" description="Helical" evidence="12">
    <location>
        <begin position="173"/>
        <end position="193"/>
    </location>
</feature>
<name>A0A401Z247_9ACTN</name>
<comment type="subcellular location">
    <subcellularLocation>
        <location evidence="1">Cell membrane</location>
        <topology evidence="1">Multi-pass membrane protein</topology>
    </subcellularLocation>
</comment>
<dbReference type="SUPFAM" id="SSF103481">
    <property type="entry name" value="Multidrug resistance efflux transporter EmrE"/>
    <property type="match status" value="2"/>
</dbReference>
<feature type="transmembrane region" description="Helical" evidence="12">
    <location>
        <begin position="117"/>
        <end position="136"/>
    </location>
</feature>
<keyword evidence="7 12" id="KW-0812">Transmembrane</keyword>
<feature type="transmembrane region" description="Helical" evidence="12">
    <location>
        <begin position="143"/>
        <end position="161"/>
    </location>
</feature>
<evidence type="ECO:0000256" key="12">
    <source>
        <dbReference type="SAM" id="Phobius"/>
    </source>
</evidence>
<keyword evidence="5" id="KW-0997">Cell inner membrane</keyword>
<feature type="transmembrane region" description="Helical" evidence="12">
    <location>
        <begin position="233"/>
        <end position="255"/>
    </location>
</feature>
<keyword evidence="9 12" id="KW-1133">Transmembrane helix</keyword>